<name>A0A9Q0N4E5_9DIPT</name>
<feature type="compositionally biased region" description="Basic and acidic residues" evidence="3">
    <location>
        <begin position="232"/>
        <end position="246"/>
    </location>
</feature>
<evidence type="ECO:0000256" key="3">
    <source>
        <dbReference type="SAM" id="MobiDB-lite"/>
    </source>
</evidence>
<gene>
    <name evidence="5" type="ORF">Bhyg_07665</name>
</gene>
<keyword evidence="6" id="KW-1185">Reference proteome</keyword>
<evidence type="ECO:0000256" key="1">
    <source>
        <dbReference type="PROSITE-ProRule" id="PRU00042"/>
    </source>
</evidence>
<dbReference type="AlphaFoldDB" id="A0A9Q0N4E5"/>
<keyword evidence="2" id="KW-0175">Coiled coil</keyword>
<feature type="compositionally biased region" description="Low complexity" evidence="3">
    <location>
        <begin position="185"/>
        <end position="195"/>
    </location>
</feature>
<feature type="compositionally biased region" description="Basic and acidic residues" evidence="3">
    <location>
        <begin position="202"/>
        <end position="226"/>
    </location>
</feature>
<feature type="region of interest" description="Disordered" evidence="3">
    <location>
        <begin position="149"/>
        <end position="334"/>
    </location>
</feature>
<dbReference type="Proteomes" id="UP001151699">
    <property type="component" value="Chromosome B"/>
</dbReference>
<organism evidence="5 6">
    <name type="scientific">Pseudolycoriella hygida</name>
    <dbReference type="NCBI Taxonomy" id="35572"/>
    <lineage>
        <taxon>Eukaryota</taxon>
        <taxon>Metazoa</taxon>
        <taxon>Ecdysozoa</taxon>
        <taxon>Arthropoda</taxon>
        <taxon>Hexapoda</taxon>
        <taxon>Insecta</taxon>
        <taxon>Pterygota</taxon>
        <taxon>Neoptera</taxon>
        <taxon>Endopterygota</taxon>
        <taxon>Diptera</taxon>
        <taxon>Nematocera</taxon>
        <taxon>Sciaroidea</taxon>
        <taxon>Sciaridae</taxon>
        <taxon>Pseudolycoriella</taxon>
    </lineage>
</organism>
<feature type="coiled-coil region" evidence="2">
    <location>
        <begin position="381"/>
        <end position="410"/>
    </location>
</feature>
<dbReference type="InterPro" id="IPR013087">
    <property type="entry name" value="Znf_C2H2_type"/>
</dbReference>
<evidence type="ECO:0000256" key="2">
    <source>
        <dbReference type="SAM" id="Coils"/>
    </source>
</evidence>
<evidence type="ECO:0000259" key="4">
    <source>
        <dbReference type="PROSITE" id="PS50157"/>
    </source>
</evidence>
<protein>
    <recommendedName>
        <fullName evidence="4">C2H2-type domain-containing protein</fullName>
    </recommendedName>
</protein>
<feature type="compositionally biased region" description="Basic residues" evidence="3">
    <location>
        <begin position="325"/>
        <end position="334"/>
    </location>
</feature>
<comment type="caution">
    <text evidence="5">The sequence shown here is derived from an EMBL/GenBank/DDBJ whole genome shotgun (WGS) entry which is preliminary data.</text>
</comment>
<evidence type="ECO:0000313" key="5">
    <source>
        <dbReference type="EMBL" id="KAJ6642711.1"/>
    </source>
</evidence>
<dbReference type="PROSITE" id="PS00028">
    <property type="entry name" value="ZINC_FINGER_C2H2_1"/>
    <property type="match status" value="1"/>
</dbReference>
<sequence>MNTMNTTDLQYDILPQTSSVRGNGQRFASQYNDRIEALPNLAPDPQAEDFAGALRQLEIFKALSQSTEAFVHPLQGPTTSNSDLCQESSTVINSRKPLLPLTNRPDAVPSTSKQALEAYAFREATISTTNRPRAVPSNSTQAFEAYASREATTSTASHSTKSSHFVFKKPADPVPSTSKKIDKGSSASSASSHSSKVQLFGDRSDSERSQESKRRRSTDRCHKDTDFSSSKRAPECRRSHSSDPGHKGTNLDCSNRTQESKRRRSTDRCRKDTGSSSSKRVPERRRSHLSDRGHKGTNLDCSNRTQEPKHRRATDRCHKDTGSRSSKRVPERRRSHSCGCSQNVIQKFDILAKNFDILSKSLEAQLAEFREFLTTTRSSNSDNAKLRLELATANLNNIELRSQVNKLQKQIDENNHCRCSLCDISFNHYSSLRRHIQKIH</sequence>
<accession>A0A9Q0N4E5</accession>
<dbReference type="EMBL" id="WJQU01000002">
    <property type="protein sequence ID" value="KAJ6642711.1"/>
    <property type="molecule type" value="Genomic_DNA"/>
</dbReference>
<dbReference type="GO" id="GO:0008270">
    <property type="term" value="F:zinc ion binding"/>
    <property type="evidence" value="ECO:0007669"/>
    <property type="project" value="UniProtKB-KW"/>
</dbReference>
<feature type="domain" description="C2H2-type" evidence="4">
    <location>
        <begin position="417"/>
        <end position="440"/>
    </location>
</feature>
<proteinExistence type="predicted"/>
<dbReference type="PROSITE" id="PS50157">
    <property type="entry name" value="ZINC_FINGER_C2H2_2"/>
    <property type="match status" value="1"/>
</dbReference>
<reference evidence="5" key="1">
    <citation type="submission" date="2022-07" db="EMBL/GenBank/DDBJ databases">
        <authorList>
            <person name="Trinca V."/>
            <person name="Uliana J.V.C."/>
            <person name="Torres T.T."/>
            <person name="Ward R.J."/>
            <person name="Monesi N."/>
        </authorList>
    </citation>
    <scope>NUCLEOTIDE SEQUENCE</scope>
    <source>
        <strain evidence="5">HSMRA1968</strain>
        <tissue evidence="5">Whole embryos</tissue>
    </source>
</reference>
<evidence type="ECO:0000313" key="6">
    <source>
        <dbReference type="Proteomes" id="UP001151699"/>
    </source>
</evidence>
<feature type="compositionally biased region" description="Low complexity" evidence="3">
    <location>
        <begin position="149"/>
        <end position="163"/>
    </location>
</feature>
<keyword evidence="1" id="KW-0862">Zinc</keyword>
<keyword evidence="1" id="KW-0479">Metal-binding</keyword>
<keyword evidence="1" id="KW-0863">Zinc-finger</keyword>